<protein>
    <recommendedName>
        <fullName evidence="4">Dynactin subunit 3</fullName>
    </recommendedName>
</protein>
<feature type="compositionally biased region" description="Low complexity" evidence="1">
    <location>
        <begin position="66"/>
        <end position="75"/>
    </location>
</feature>
<sequence length="292" mass="31242">MLGARSNTSALNGASSGDEHQLQDLESLAQRIRALETLLASSTPAATTSTSPAAARASGSGGSGVGATSTSSLLSNGNESPTEDNAPGEDIVSTSASSSPRGGRVGGDPHLVQHHPSRNHHHHHSHELNAAAAGSLSRRIQKVETRLWAALKERKPTEEFLQKYEASNLITPVNGSHSDKELLTLLAKTELILAAQDDLLKLSEESMDIQSLQRCAEIGGLKNVESQYPVLSKLETIHIEQCQESNIVSDRVNKLTDDYNGLINTLSEVFLSWDALLTAAELKVSEVEKSRK</sequence>
<dbReference type="GO" id="GO:0005869">
    <property type="term" value="C:dynactin complex"/>
    <property type="evidence" value="ECO:0007669"/>
    <property type="project" value="InterPro"/>
</dbReference>
<feature type="compositionally biased region" description="Polar residues" evidence="1">
    <location>
        <begin position="1"/>
        <end position="15"/>
    </location>
</feature>
<dbReference type="Proteomes" id="UP000078512">
    <property type="component" value="Unassembled WGS sequence"/>
</dbReference>
<dbReference type="EMBL" id="KV442066">
    <property type="protein sequence ID" value="OAQ26538.1"/>
    <property type="molecule type" value="Genomic_DNA"/>
</dbReference>
<organism evidence="2 3">
    <name type="scientific">Linnemannia elongata AG-77</name>
    <dbReference type="NCBI Taxonomy" id="1314771"/>
    <lineage>
        <taxon>Eukaryota</taxon>
        <taxon>Fungi</taxon>
        <taxon>Fungi incertae sedis</taxon>
        <taxon>Mucoromycota</taxon>
        <taxon>Mortierellomycotina</taxon>
        <taxon>Mortierellomycetes</taxon>
        <taxon>Mortierellales</taxon>
        <taxon>Mortierellaceae</taxon>
        <taxon>Linnemannia</taxon>
    </lineage>
</organism>
<dbReference type="PANTHER" id="PTHR28360">
    <property type="entry name" value="DYNACTIN SUBUNIT 3"/>
    <property type="match status" value="1"/>
</dbReference>
<evidence type="ECO:0000256" key="1">
    <source>
        <dbReference type="SAM" id="MobiDB-lite"/>
    </source>
</evidence>
<evidence type="ECO:0000313" key="2">
    <source>
        <dbReference type="EMBL" id="OAQ26538.1"/>
    </source>
</evidence>
<keyword evidence="3" id="KW-1185">Reference proteome</keyword>
<evidence type="ECO:0008006" key="4">
    <source>
        <dbReference type="Google" id="ProtNLM"/>
    </source>
</evidence>
<evidence type="ECO:0000313" key="3">
    <source>
        <dbReference type="Proteomes" id="UP000078512"/>
    </source>
</evidence>
<feature type="region of interest" description="Disordered" evidence="1">
    <location>
        <begin position="1"/>
        <end position="21"/>
    </location>
</feature>
<dbReference type="STRING" id="1314771.A0A197JNJ6"/>
<proteinExistence type="predicted"/>
<feature type="compositionally biased region" description="Basic residues" evidence="1">
    <location>
        <begin position="112"/>
        <end position="125"/>
    </location>
</feature>
<dbReference type="Pfam" id="PF07426">
    <property type="entry name" value="Dynactin_p22"/>
    <property type="match status" value="1"/>
</dbReference>
<feature type="compositionally biased region" description="Low complexity" evidence="1">
    <location>
        <begin position="42"/>
        <end position="58"/>
    </location>
</feature>
<gene>
    <name evidence="2" type="ORF">K457DRAFT_140437</name>
</gene>
<dbReference type="InterPro" id="IPR009991">
    <property type="entry name" value="DCTN3"/>
</dbReference>
<dbReference type="OrthoDB" id="16729at2759"/>
<feature type="region of interest" description="Disordered" evidence="1">
    <location>
        <begin position="42"/>
        <end position="136"/>
    </location>
</feature>
<name>A0A197JNJ6_9FUNG</name>
<dbReference type="PANTHER" id="PTHR28360:SF1">
    <property type="entry name" value="DYNACTIN SUBUNIT 3"/>
    <property type="match status" value="1"/>
</dbReference>
<dbReference type="AlphaFoldDB" id="A0A197JNJ6"/>
<accession>A0A197JNJ6</accession>
<reference evidence="2 3" key="1">
    <citation type="submission" date="2016-05" db="EMBL/GenBank/DDBJ databases">
        <title>Genome sequencing reveals origins of a unique bacterial endosymbiosis in the earliest lineages of terrestrial Fungi.</title>
        <authorList>
            <consortium name="DOE Joint Genome Institute"/>
            <person name="Uehling J."/>
            <person name="Gryganskyi A."/>
            <person name="Hameed K."/>
            <person name="Tschaplinski T."/>
            <person name="Misztal P."/>
            <person name="Wu S."/>
            <person name="Desiro A."/>
            <person name="Vande Pol N."/>
            <person name="Du Z.-Y."/>
            <person name="Zienkiewicz A."/>
            <person name="Zienkiewicz K."/>
            <person name="Morin E."/>
            <person name="Tisserant E."/>
            <person name="Splivallo R."/>
            <person name="Hainaut M."/>
            <person name="Henrissat B."/>
            <person name="Ohm R."/>
            <person name="Kuo A."/>
            <person name="Yan J."/>
            <person name="Lipzen A."/>
            <person name="Nolan M."/>
            <person name="Labutti K."/>
            <person name="Barry K."/>
            <person name="Goldstein A."/>
            <person name="Labbe J."/>
            <person name="Schadt C."/>
            <person name="Tuskan G."/>
            <person name="Grigoriev I."/>
            <person name="Martin F."/>
            <person name="Vilgalys R."/>
            <person name="Bonito G."/>
        </authorList>
    </citation>
    <scope>NUCLEOTIDE SEQUENCE [LARGE SCALE GENOMIC DNA]</scope>
    <source>
        <strain evidence="2 3">AG-77</strain>
    </source>
</reference>
<dbReference type="GO" id="GO:0061640">
    <property type="term" value="P:cytoskeleton-dependent cytokinesis"/>
    <property type="evidence" value="ECO:0007669"/>
    <property type="project" value="InterPro"/>
</dbReference>